<gene>
    <name evidence="1" type="ORF">PXEA_LOCUS711</name>
</gene>
<protein>
    <submittedName>
        <fullName evidence="1">Uncharacterized protein</fullName>
    </submittedName>
</protein>
<organism evidence="1 2">
    <name type="scientific">Protopolystoma xenopodis</name>
    <dbReference type="NCBI Taxonomy" id="117903"/>
    <lineage>
        <taxon>Eukaryota</taxon>
        <taxon>Metazoa</taxon>
        <taxon>Spiralia</taxon>
        <taxon>Lophotrochozoa</taxon>
        <taxon>Platyhelminthes</taxon>
        <taxon>Monogenea</taxon>
        <taxon>Polyopisthocotylea</taxon>
        <taxon>Polystomatidea</taxon>
        <taxon>Polystomatidae</taxon>
        <taxon>Protopolystoma</taxon>
    </lineage>
</organism>
<dbReference type="AlphaFoldDB" id="A0A3S4ZMQ3"/>
<evidence type="ECO:0000313" key="1">
    <source>
        <dbReference type="EMBL" id="VEL07271.1"/>
    </source>
</evidence>
<dbReference type="EMBL" id="CAAALY010001401">
    <property type="protein sequence ID" value="VEL07271.1"/>
    <property type="molecule type" value="Genomic_DNA"/>
</dbReference>
<name>A0A3S4ZMQ3_9PLAT</name>
<comment type="caution">
    <text evidence="1">The sequence shown here is derived from an EMBL/GenBank/DDBJ whole genome shotgun (WGS) entry which is preliminary data.</text>
</comment>
<proteinExistence type="predicted"/>
<sequence>MSSRASGPEKLELFMIPPALVTGPKLSKLVKCSPTSYGLFRQHYLPSMQCLTSTTEPETNCMRPSVVGLKS</sequence>
<evidence type="ECO:0000313" key="2">
    <source>
        <dbReference type="Proteomes" id="UP000784294"/>
    </source>
</evidence>
<reference evidence="1" key="1">
    <citation type="submission" date="2018-11" db="EMBL/GenBank/DDBJ databases">
        <authorList>
            <consortium name="Pathogen Informatics"/>
        </authorList>
    </citation>
    <scope>NUCLEOTIDE SEQUENCE</scope>
</reference>
<dbReference type="Proteomes" id="UP000784294">
    <property type="component" value="Unassembled WGS sequence"/>
</dbReference>
<keyword evidence="2" id="KW-1185">Reference proteome</keyword>
<accession>A0A3S4ZMQ3</accession>